<dbReference type="STRING" id="72359.L7JR07"/>
<dbReference type="InParanoid" id="L7JR07"/>
<gene>
    <name evidence="2" type="ORF">THOM_3186</name>
</gene>
<reference evidence="2 3" key="1">
    <citation type="journal article" date="2012" name="PLoS Pathog.">
        <title>The genome of the obligate intracellular parasite Trachipleistophora hominis: new insights into microsporidian genome dynamics and reductive evolution.</title>
        <authorList>
            <person name="Heinz E."/>
            <person name="Williams T.A."/>
            <person name="Nakjang S."/>
            <person name="Noel C.J."/>
            <person name="Swan D.C."/>
            <person name="Goldberg A.V."/>
            <person name="Harris S.R."/>
            <person name="Weinmaier T."/>
            <person name="Markert S."/>
            <person name="Becher D."/>
            <person name="Bernhardt J."/>
            <person name="Dagan T."/>
            <person name="Hacker C."/>
            <person name="Lucocq J.M."/>
            <person name="Schweder T."/>
            <person name="Rattei T."/>
            <person name="Hall N."/>
            <person name="Hirt R.P."/>
            <person name="Embley T.M."/>
        </authorList>
    </citation>
    <scope>NUCLEOTIDE SEQUENCE [LARGE SCALE GENOMIC DNA]</scope>
</reference>
<sequence>MENFGIDIGDHKTVLTGSSRNGRILIDELNKRTIQTQFQLSHPQRKFGNNVGGFKQQDMVERYRHFTNDQKLLTMYFCYLHRLILQNMDKQPVGFRPNVTISTRCTSLKAIDDVLMCARAADLNVVGVYDDLTCAAAHLSLKVKAHERFIMIDLGHAHSAIGSFTFVDGKMRARKIEQIEIGGGSFDERLFYHILEQCGLEKEQAKGDSGELRTSEKEQAKGDSGELRTLEKESVKSNGMYRGITVNRTNYRPCTYKETYKYLVLRETVIPKLKKYKMILSSTAVLEDTLEVGDDLYKIRINQDEYRAMIKDDIDRIGAFLRERIDEYIKDENHFCDYEGAIVEVVGGNSNNSFVREMLEQLRVKVRRSSDSHESVGFGAAIAGALPFYTTAMRVMDVLVGDVMLNGAVIFRDGALMEESVVVDRDGERVFWRLSRDAHEQDVAVEALEGSSSRDSSCDAHERNTRLSDQAPGGSSCSSRDAHEKNARSSVQAPTGSTLTFTHQGDVLLDEEIDTPFTAVLTRNKQLQIKGHNFETDCSHLLKLEEEFRQREIEIEQIGNLTNEYQLYLERLQNTMSKPIYYTLFTEDDLNNVCNLSMEFMYLPVCDTLKDEKKKIDEYNSKIDKFVTRMKDLMECKKKAVHDRIELSLKNLKGVKTCTPAVYKLQSRLNGNKDLLSRCTFDGDVEILNLERLDEEIVRMELEIEREVKEKEREKAEREEREKVAREKLRKAKEEKKGDDMTGNEADENKDEEQPLERNEKAKADEVVE</sequence>
<feature type="compositionally biased region" description="Basic and acidic residues" evidence="1">
    <location>
        <begin position="709"/>
        <end position="740"/>
    </location>
</feature>
<dbReference type="Gene3D" id="3.30.420.40">
    <property type="match status" value="4"/>
</dbReference>
<dbReference type="SUPFAM" id="SSF53067">
    <property type="entry name" value="Actin-like ATPase domain"/>
    <property type="match status" value="1"/>
</dbReference>
<name>L7JR07_TRAHO</name>
<feature type="region of interest" description="Disordered" evidence="1">
    <location>
        <begin position="709"/>
        <end position="769"/>
    </location>
</feature>
<dbReference type="PANTHER" id="PTHR42749:SF1">
    <property type="entry name" value="CELL SHAPE-DETERMINING PROTEIN MREB"/>
    <property type="match status" value="1"/>
</dbReference>
<dbReference type="EMBL" id="JH994098">
    <property type="protein sequence ID" value="ELQ73908.1"/>
    <property type="molecule type" value="Genomic_DNA"/>
</dbReference>
<evidence type="ECO:0000313" key="3">
    <source>
        <dbReference type="Proteomes" id="UP000011185"/>
    </source>
</evidence>
<feature type="compositionally biased region" description="Basic and acidic residues" evidence="1">
    <location>
        <begin position="752"/>
        <end position="769"/>
    </location>
</feature>
<feature type="region of interest" description="Disordered" evidence="1">
    <location>
        <begin position="205"/>
        <end position="229"/>
    </location>
</feature>
<dbReference type="AlphaFoldDB" id="L7JR07"/>
<dbReference type="InterPro" id="IPR043129">
    <property type="entry name" value="ATPase_NBD"/>
</dbReference>
<evidence type="ECO:0000256" key="1">
    <source>
        <dbReference type="SAM" id="MobiDB-lite"/>
    </source>
</evidence>
<feature type="compositionally biased region" description="Basic and acidic residues" evidence="1">
    <location>
        <begin position="456"/>
        <end position="466"/>
    </location>
</feature>
<keyword evidence="3" id="KW-1185">Reference proteome</keyword>
<organism evidence="2 3">
    <name type="scientific">Trachipleistophora hominis</name>
    <name type="common">Microsporidian parasite</name>
    <dbReference type="NCBI Taxonomy" id="72359"/>
    <lineage>
        <taxon>Eukaryota</taxon>
        <taxon>Fungi</taxon>
        <taxon>Fungi incertae sedis</taxon>
        <taxon>Microsporidia</taxon>
        <taxon>Pleistophoridae</taxon>
        <taxon>Trachipleistophora</taxon>
    </lineage>
</organism>
<evidence type="ECO:0000313" key="2">
    <source>
        <dbReference type="EMBL" id="ELQ73908.1"/>
    </source>
</evidence>
<dbReference type="VEuPathDB" id="MicrosporidiaDB:THOM_3186"/>
<dbReference type="Gene3D" id="3.90.640.10">
    <property type="entry name" value="Actin, Chain A, domain 4"/>
    <property type="match status" value="2"/>
</dbReference>
<protein>
    <submittedName>
        <fullName evidence="2">Molecular chaperones HSP105/HSP110/SSE1, HSP70 superfamily</fullName>
    </submittedName>
</protein>
<dbReference type="HOGENOM" id="CLU_415099_0_0_1"/>
<accession>L7JR07</accession>
<proteinExistence type="predicted"/>
<dbReference type="PANTHER" id="PTHR42749">
    <property type="entry name" value="CELL SHAPE-DETERMINING PROTEIN MREB"/>
    <property type="match status" value="1"/>
</dbReference>
<dbReference type="OrthoDB" id="434160at2759"/>
<feature type="compositionally biased region" description="Polar residues" evidence="1">
    <location>
        <begin position="488"/>
        <end position="498"/>
    </location>
</feature>
<dbReference type="OMA" id="HERFIMI"/>
<dbReference type="Proteomes" id="UP000011185">
    <property type="component" value="Unassembled WGS sequence"/>
</dbReference>
<feature type="region of interest" description="Disordered" evidence="1">
    <location>
        <begin position="446"/>
        <end position="498"/>
    </location>
</feature>